<keyword evidence="2" id="KW-1185">Reference proteome</keyword>
<gene>
    <name evidence="1" type="ORF">HUJ06_024883</name>
</gene>
<evidence type="ECO:0000313" key="1">
    <source>
        <dbReference type="EMBL" id="DAD23420.1"/>
    </source>
</evidence>
<evidence type="ECO:0000313" key="2">
    <source>
        <dbReference type="Proteomes" id="UP000607653"/>
    </source>
</evidence>
<name>A0A822XSN8_NELNU</name>
<dbReference type="AlphaFoldDB" id="A0A822XSN8"/>
<sequence>MVMECCSHNVASAGVAYMTVGGDDLVMLGYEVSCRHITTIHVHSCFSFNFYQIRFSHLTAKLYITFCSELDKSGSMTMRVWQKYSNPGLLSKS</sequence>
<organism evidence="1 2">
    <name type="scientific">Nelumbo nucifera</name>
    <name type="common">Sacred lotus</name>
    <dbReference type="NCBI Taxonomy" id="4432"/>
    <lineage>
        <taxon>Eukaryota</taxon>
        <taxon>Viridiplantae</taxon>
        <taxon>Streptophyta</taxon>
        <taxon>Embryophyta</taxon>
        <taxon>Tracheophyta</taxon>
        <taxon>Spermatophyta</taxon>
        <taxon>Magnoliopsida</taxon>
        <taxon>Proteales</taxon>
        <taxon>Nelumbonaceae</taxon>
        <taxon>Nelumbo</taxon>
    </lineage>
</organism>
<reference evidence="1 2" key="1">
    <citation type="journal article" date="2020" name="Mol. Biol. Evol.">
        <title>Distinct Expression and Methylation Patterns for Genes with Different Fates following a Single Whole-Genome Duplication in Flowering Plants.</title>
        <authorList>
            <person name="Shi T."/>
            <person name="Rahmani R.S."/>
            <person name="Gugger P.F."/>
            <person name="Wang M."/>
            <person name="Li H."/>
            <person name="Zhang Y."/>
            <person name="Li Z."/>
            <person name="Wang Q."/>
            <person name="Van de Peer Y."/>
            <person name="Marchal K."/>
            <person name="Chen J."/>
        </authorList>
    </citation>
    <scope>NUCLEOTIDE SEQUENCE [LARGE SCALE GENOMIC DNA]</scope>
    <source>
        <tissue evidence="1">Leaf</tissue>
    </source>
</reference>
<proteinExistence type="predicted"/>
<accession>A0A822XSN8</accession>
<comment type="caution">
    <text evidence="1">The sequence shown here is derived from an EMBL/GenBank/DDBJ whole genome shotgun (WGS) entry which is preliminary data.</text>
</comment>
<dbReference type="EMBL" id="DUZY01000001">
    <property type="protein sequence ID" value="DAD23420.1"/>
    <property type="molecule type" value="Genomic_DNA"/>
</dbReference>
<dbReference type="Proteomes" id="UP000607653">
    <property type="component" value="Unassembled WGS sequence"/>
</dbReference>
<protein>
    <submittedName>
        <fullName evidence="1">Uncharacterized protein</fullName>
    </submittedName>
</protein>